<evidence type="ECO:0000313" key="2">
    <source>
        <dbReference type="EMBL" id="WKN36371.1"/>
    </source>
</evidence>
<organism evidence="2">
    <name type="scientific">Roseihalotalea indica</name>
    <dbReference type="NCBI Taxonomy" id="2867963"/>
    <lineage>
        <taxon>Bacteria</taxon>
        <taxon>Pseudomonadati</taxon>
        <taxon>Bacteroidota</taxon>
        <taxon>Cytophagia</taxon>
        <taxon>Cytophagales</taxon>
        <taxon>Catalimonadaceae</taxon>
        <taxon>Roseihalotalea</taxon>
    </lineage>
</organism>
<reference evidence="2" key="1">
    <citation type="journal article" date="2023" name="Comput. Struct. Biotechnol. J.">
        <title>Discovery of a novel marine Bacteroidetes with a rich repertoire of carbohydrate-active enzymes.</title>
        <authorList>
            <person name="Chen B."/>
            <person name="Liu G."/>
            <person name="Chen Q."/>
            <person name="Wang H."/>
            <person name="Liu L."/>
            <person name="Tang K."/>
        </authorList>
    </citation>
    <scope>NUCLEOTIDE SEQUENCE</scope>
    <source>
        <strain evidence="2">TK19036</strain>
    </source>
</reference>
<keyword evidence="1" id="KW-0812">Transmembrane</keyword>
<accession>A0AA49JDU7</accession>
<name>A0AA49JDU7_9BACT</name>
<evidence type="ECO:0000256" key="1">
    <source>
        <dbReference type="SAM" id="Phobius"/>
    </source>
</evidence>
<feature type="transmembrane region" description="Helical" evidence="1">
    <location>
        <begin position="50"/>
        <end position="71"/>
    </location>
</feature>
<feature type="transmembrane region" description="Helical" evidence="1">
    <location>
        <begin position="91"/>
        <end position="109"/>
    </location>
</feature>
<protein>
    <submittedName>
        <fullName evidence="2">DUF2157 domain-containing protein</fullName>
    </submittedName>
</protein>
<keyword evidence="1" id="KW-1133">Transmembrane helix</keyword>
<sequence>MQFTEQQHQTLKAAIKHWEDKELISTATAETLRQSYQIKITKKRFDWKNLSFIAFFFSIACIVLATVLFLLDDWLMSLVSSVLGASDFTKFLMFAVLAAITFAGGAYRRKNFPNQRYSNEVLLIFGAVFIAFALTYLSDFLGMENGYFPIFVGIAAVLYGGLAIYLRSQLMWGLTLTALAVWYGTDTSYRADWEPYFWGMNFPLRYILFGVFLVLVSFLVKKHPQTQPFFSVTYYSGMIVALISLWLLSIFGNHGSLTTWSDVSQLSFLYAAILLALASVGAILWGLHQQERLTVEIGIVFLLMDIYTRYFEYGWENLHRVVFFAVLATSFWLIGKKAENLWNMIDKE</sequence>
<feature type="transmembrane region" description="Helical" evidence="1">
    <location>
        <begin position="263"/>
        <end position="286"/>
    </location>
</feature>
<keyword evidence="1" id="KW-0472">Membrane</keyword>
<proteinExistence type="predicted"/>
<reference evidence="2" key="2">
    <citation type="journal article" date="2024" name="Antonie Van Leeuwenhoek">
        <title>Roseihalotalea indica gen. nov., sp. nov., a halophilic Bacteroidetes from mesopelagic Southwest Indian Ocean with higher carbohydrate metabolic potential.</title>
        <authorList>
            <person name="Chen B."/>
            <person name="Zhang M."/>
            <person name="Lin D."/>
            <person name="Ye J."/>
            <person name="Tang K."/>
        </authorList>
    </citation>
    <scope>NUCLEOTIDE SEQUENCE</scope>
    <source>
        <strain evidence="2">TK19036</strain>
    </source>
</reference>
<feature type="transmembrane region" description="Helical" evidence="1">
    <location>
        <begin position="173"/>
        <end position="191"/>
    </location>
</feature>
<feature type="transmembrane region" description="Helical" evidence="1">
    <location>
        <begin position="147"/>
        <end position="166"/>
    </location>
</feature>
<feature type="transmembrane region" description="Helical" evidence="1">
    <location>
        <begin position="203"/>
        <end position="220"/>
    </location>
</feature>
<feature type="transmembrane region" description="Helical" evidence="1">
    <location>
        <begin position="317"/>
        <end position="335"/>
    </location>
</feature>
<feature type="transmembrane region" description="Helical" evidence="1">
    <location>
        <begin position="121"/>
        <end position="141"/>
    </location>
</feature>
<gene>
    <name evidence="2" type="ORF">K4G66_28840</name>
</gene>
<dbReference type="AlphaFoldDB" id="A0AA49JDU7"/>
<dbReference type="EMBL" id="CP120682">
    <property type="protein sequence ID" value="WKN36371.1"/>
    <property type="molecule type" value="Genomic_DNA"/>
</dbReference>
<feature type="transmembrane region" description="Helical" evidence="1">
    <location>
        <begin position="232"/>
        <end position="251"/>
    </location>
</feature>